<dbReference type="EMBL" id="UOEK01000438">
    <property type="protein sequence ID" value="VAW08084.1"/>
    <property type="molecule type" value="Genomic_DNA"/>
</dbReference>
<gene>
    <name evidence="2" type="ORF">MNBD_ACTINO02-3211</name>
</gene>
<name>A0A3B0THE3_9ZZZZ</name>
<evidence type="ECO:0000259" key="1">
    <source>
        <dbReference type="Pfam" id="PF13224"/>
    </source>
</evidence>
<dbReference type="AlphaFoldDB" id="A0A3B0THE3"/>
<accession>A0A3B0THE3</accession>
<protein>
    <recommendedName>
        <fullName evidence="1">DUF4032 domain-containing protein</fullName>
    </recommendedName>
</protein>
<sequence length="403" mass="45272">MINTPRIQTRPDHPDFVDLDWSTPISDWTNDRLVDMPEGIHRHPVVFVAYREGVYAIKELRVDLAKHEFDTLRAMEDATRHIARAVGFVERPWVARDREWSGAVITAYVPHAFPYRNLVSGHGFGDRRDALLDAFAGLLVELHLNGLYWGDCSLSNTLYRWDASSIEAIMIDAETSRIYPRISGGERREDLEIMEMNVAGEMADVAAEHGGTLDDADLTLGADITARYLALWKELTTSLIVTAGDHYRIRQRIDRLNSLGFAVDDIDLIPVDDGVNVKIRVKVGGRQFHSSRLRQVAGVDTSENQARAILSDLTYHEAKFGRMSATGKAVAAMKWRSAVFEPLILRIIEDLPDQPAYQAYCDFLDFRLAMAAEQGRDIPNPEAYEAWTAAGFPGLKSTPETQT</sequence>
<organism evidence="2">
    <name type="scientific">hydrothermal vent metagenome</name>
    <dbReference type="NCBI Taxonomy" id="652676"/>
    <lineage>
        <taxon>unclassified sequences</taxon>
        <taxon>metagenomes</taxon>
        <taxon>ecological metagenomes</taxon>
    </lineage>
</organism>
<feature type="domain" description="DUF4032" evidence="1">
    <location>
        <begin position="231"/>
        <end position="388"/>
    </location>
</feature>
<proteinExistence type="predicted"/>
<reference evidence="2" key="1">
    <citation type="submission" date="2018-06" db="EMBL/GenBank/DDBJ databases">
        <authorList>
            <person name="Zhirakovskaya E."/>
        </authorList>
    </citation>
    <scope>NUCLEOTIDE SEQUENCE</scope>
</reference>
<evidence type="ECO:0000313" key="2">
    <source>
        <dbReference type="EMBL" id="VAW08084.1"/>
    </source>
</evidence>
<dbReference type="InterPro" id="IPR025111">
    <property type="entry name" value="DUF4032"/>
</dbReference>
<dbReference type="Pfam" id="PF13224">
    <property type="entry name" value="DUF4032"/>
    <property type="match status" value="1"/>
</dbReference>